<dbReference type="PANTHER" id="PTHR33254">
    <property type="entry name" value="4-HYDROXY-4-METHYL-2-OXOGLUTARATE ALDOLASE 3-RELATED"/>
    <property type="match status" value="1"/>
</dbReference>
<dbReference type="EMBL" id="NJIH01000010">
    <property type="protein sequence ID" value="OWT56767.1"/>
    <property type="molecule type" value="Genomic_DNA"/>
</dbReference>
<evidence type="ECO:0000256" key="3">
    <source>
        <dbReference type="ARBA" id="ARBA00029596"/>
    </source>
</evidence>
<dbReference type="GO" id="GO:0046872">
    <property type="term" value="F:metal ion binding"/>
    <property type="evidence" value="ECO:0007669"/>
    <property type="project" value="UniProtKB-KW"/>
</dbReference>
<dbReference type="AlphaFoldDB" id="A0A225M620"/>
<evidence type="ECO:0000256" key="4">
    <source>
        <dbReference type="ARBA" id="ARBA00030169"/>
    </source>
</evidence>
<dbReference type="Gene3D" id="3.50.30.40">
    <property type="entry name" value="Ribonuclease E inhibitor RraA/RraA-like"/>
    <property type="match status" value="1"/>
</dbReference>
<dbReference type="InterPro" id="IPR036704">
    <property type="entry name" value="RraA/RraA-like_sf"/>
</dbReference>
<evidence type="ECO:0000313" key="6">
    <source>
        <dbReference type="EMBL" id="OWT56767.1"/>
    </source>
</evidence>
<dbReference type="PANTHER" id="PTHR33254:SF4">
    <property type="entry name" value="4-HYDROXY-4-METHYL-2-OXOGLUTARATE ALDOLASE 3-RELATED"/>
    <property type="match status" value="1"/>
</dbReference>
<dbReference type="CDD" id="cd16841">
    <property type="entry name" value="RraA_family"/>
    <property type="match status" value="1"/>
</dbReference>
<evidence type="ECO:0000256" key="5">
    <source>
        <dbReference type="PIRSR" id="PIRSR605493-1"/>
    </source>
</evidence>
<organism evidence="6 7">
    <name type="scientific">Candidimonas nitroreducens</name>
    <dbReference type="NCBI Taxonomy" id="683354"/>
    <lineage>
        <taxon>Bacteria</taxon>
        <taxon>Pseudomonadati</taxon>
        <taxon>Pseudomonadota</taxon>
        <taxon>Betaproteobacteria</taxon>
        <taxon>Burkholderiales</taxon>
        <taxon>Alcaligenaceae</taxon>
        <taxon>Candidimonas</taxon>
    </lineage>
</organism>
<accession>A0A225M620</accession>
<keyword evidence="5" id="KW-0460">Magnesium</keyword>
<dbReference type="RefSeq" id="WP_088604774.1">
    <property type="nucleotide sequence ID" value="NZ_NJIH01000010.1"/>
</dbReference>
<evidence type="ECO:0000313" key="7">
    <source>
        <dbReference type="Proteomes" id="UP000214603"/>
    </source>
</evidence>
<dbReference type="OrthoDB" id="9805307at2"/>
<reference evidence="7" key="1">
    <citation type="submission" date="2017-06" db="EMBL/GenBank/DDBJ databases">
        <title>Herbaspirillum phytohormonus sp. nov., isolated from the root nodule of Robinia pseudoacacia in lead-zinc mine.</title>
        <authorList>
            <person name="Fan M."/>
            <person name="Lin Y."/>
        </authorList>
    </citation>
    <scope>NUCLEOTIDE SEQUENCE [LARGE SCALE GENOMIC DNA]</scope>
    <source>
        <strain evidence="7">SC-089</strain>
    </source>
</reference>
<evidence type="ECO:0000256" key="1">
    <source>
        <dbReference type="ARBA" id="ARBA00001968"/>
    </source>
</evidence>
<dbReference type="Proteomes" id="UP000214603">
    <property type="component" value="Unassembled WGS sequence"/>
</dbReference>
<keyword evidence="7" id="KW-1185">Reference proteome</keyword>
<comment type="cofactor">
    <cofactor evidence="5">
        <name>Mg(2+)</name>
        <dbReference type="ChEBI" id="CHEBI:18420"/>
    </cofactor>
</comment>
<comment type="cofactor">
    <cofactor evidence="1">
        <name>a divalent metal cation</name>
        <dbReference type="ChEBI" id="CHEBI:60240"/>
    </cofactor>
</comment>
<evidence type="ECO:0000256" key="2">
    <source>
        <dbReference type="ARBA" id="ARBA00016549"/>
    </source>
</evidence>
<proteinExistence type="predicted"/>
<protein>
    <recommendedName>
        <fullName evidence="2">Putative 4-hydroxy-4-methyl-2-oxoglutarate aldolase</fullName>
    </recommendedName>
    <alternativeName>
        <fullName evidence="3">Regulator of ribonuclease activity homolog</fullName>
    </alternativeName>
    <alternativeName>
        <fullName evidence="4">RraA-like protein</fullName>
    </alternativeName>
</protein>
<dbReference type="Pfam" id="PF03737">
    <property type="entry name" value="RraA-like"/>
    <property type="match status" value="1"/>
</dbReference>
<keyword evidence="5" id="KW-0479">Metal-binding</keyword>
<name>A0A225M620_9BURK</name>
<feature type="binding site" evidence="5">
    <location>
        <position position="126"/>
    </location>
    <ligand>
        <name>Mg(2+)</name>
        <dbReference type="ChEBI" id="CHEBI:18420"/>
    </ligand>
</feature>
<feature type="binding site" evidence="5">
    <location>
        <position position="125"/>
    </location>
    <ligand>
        <name>substrate</name>
    </ligand>
</feature>
<dbReference type="SUPFAM" id="SSF89562">
    <property type="entry name" value="RraA-like"/>
    <property type="match status" value="1"/>
</dbReference>
<dbReference type="InterPro" id="IPR005493">
    <property type="entry name" value="RraA/RraA-like"/>
</dbReference>
<gene>
    <name evidence="6" type="ORF">CEY11_17875</name>
</gene>
<comment type="caution">
    <text evidence="6">The sequence shown here is derived from an EMBL/GenBank/DDBJ whole genome shotgun (WGS) entry which is preliminary data.</text>
</comment>
<sequence length="225" mass="24332">MYEMHRPGKFVEDDLWELCLSVDPCAVSDVLNKRGVRQRTMDAGLQGIAPGLRTVGVVRTMSSRPLEQAPDPSKEYGLLFEAIDQLSPGEVLLTDTLGCCVWGELCTERARRRGGNGVVIDGYYRDSDRVLASGYPVFARGRHMSDMLYHREIVALNQPVLCAGVYCAPGDLVLGASDGVVVVPAKMIDSVVREAATKASAEDKVRAALATGASAADTYRSYGVF</sequence>